<feature type="transmembrane region" description="Helical" evidence="9">
    <location>
        <begin position="293"/>
        <end position="310"/>
    </location>
</feature>
<evidence type="ECO:0000256" key="6">
    <source>
        <dbReference type="ARBA" id="ARBA00022967"/>
    </source>
</evidence>
<evidence type="ECO:0000256" key="1">
    <source>
        <dbReference type="ARBA" id="ARBA00022448"/>
    </source>
</evidence>
<dbReference type="OMA" id="RLWGGYP"/>
<keyword evidence="4" id="KW-0288">FMN</keyword>
<keyword evidence="1" id="KW-0813">Transport</keyword>
<keyword evidence="3" id="KW-0285">Flavoprotein</keyword>
<dbReference type="InterPro" id="IPR004338">
    <property type="entry name" value="NqrB/RnfD"/>
</dbReference>
<dbReference type="RefSeq" id="WP_012624867.1">
    <property type="nucleotide sequence ID" value="NZ_FPIW01000060.1"/>
</dbReference>
<evidence type="ECO:0000256" key="4">
    <source>
        <dbReference type="ARBA" id="ARBA00022643"/>
    </source>
</evidence>
<evidence type="ECO:0000313" key="10">
    <source>
        <dbReference type="EMBL" id="SFW67114.1"/>
    </source>
</evidence>
<evidence type="ECO:0000256" key="3">
    <source>
        <dbReference type="ARBA" id="ARBA00022630"/>
    </source>
</evidence>
<name>A0AA94HUL4_DESDE</name>
<proteinExistence type="predicted"/>
<dbReference type="Pfam" id="PF03116">
    <property type="entry name" value="NQR2_RnfD_RnfE"/>
    <property type="match status" value="1"/>
</dbReference>
<reference evidence="11" key="1">
    <citation type="submission" date="2016-11" db="EMBL/GenBank/DDBJ databases">
        <authorList>
            <person name="Jaros S."/>
            <person name="Januszkiewicz K."/>
            <person name="Wedrychowicz H."/>
        </authorList>
    </citation>
    <scope>NUCLEOTIDE SEQUENCE [LARGE SCALE GENOMIC DNA]</scope>
    <source>
        <strain evidence="11">DSM 7057</strain>
    </source>
</reference>
<gene>
    <name evidence="10" type="ORF">SAMN02910291_02417</name>
</gene>
<feature type="transmembrane region" description="Helical" evidence="9">
    <location>
        <begin position="237"/>
        <end position="257"/>
    </location>
</feature>
<comment type="caution">
    <text evidence="10">The sequence shown here is derived from an EMBL/GenBank/DDBJ whole genome shotgun (WGS) entry which is preliminary data.</text>
</comment>
<evidence type="ECO:0000256" key="9">
    <source>
        <dbReference type="SAM" id="Phobius"/>
    </source>
</evidence>
<organism evidence="10 11">
    <name type="scientific">Desulfovibrio desulfuricans</name>
    <dbReference type="NCBI Taxonomy" id="876"/>
    <lineage>
        <taxon>Bacteria</taxon>
        <taxon>Pseudomonadati</taxon>
        <taxon>Thermodesulfobacteriota</taxon>
        <taxon>Desulfovibrionia</taxon>
        <taxon>Desulfovibrionales</taxon>
        <taxon>Desulfovibrionaceae</taxon>
        <taxon>Desulfovibrio</taxon>
    </lineage>
</organism>
<protein>
    <submittedName>
        <fullName evidence="10">Electron transport complex protein RnfD</fullName>
    </submittedName>
</protein>
<feature type="transmembrane region" description="Helical" evidence="9">
    <location>
        <begin position="185"/>
        <end position="206"/>
    </location>
</feature>
<evidence type="ECO:0000256" key="2">
    <source>
        <dbReference type="ARBA" id="ARBA00022553"/>
    </source>
</evidence>
<dbReference type="AlphaFoldDB" id="A0AA94HUL4"/>
<keyword evidence="5 9" id="KW-0812">Transmembrane</keyword>
<keyword evidence="6" id="KW-1278">Translocase</keyword>
<evidence type="ECO:0000313" key="11">
    <source>
        <dbReference type="Proteomes" id="UP000182680"/>
    </source>
</evidence>
<feature type="transmembrane region" description="Helical" evidence="9">
    <location>
        <begin position="126"/>
        <end position="145"/>
    </location>
</feature>
<evidence type="ECO:0000256" key="5">
    <source>
        <dbReference type="ARBA" id="ARBA00022692"/>
    </source>
</evidence>
<dbReference type="PANTHER" id="PTHR30578">
    <property type="entry name" value="ELECTRON TRANSPORT COMPLEX PROTEIN RNFD"/>
    <property type="match status" value="1"/>
</dbReference>
<keyword evidence="7 9" id="KW-1133">Transmembrane helix</keyword>
<feature type="transmembrane region" description="Helical" evidence="9">
    <location>
        <begin position="28"/>
        <end position="45"/>
    </location>
</feature>
<feature type="transmembrane region" description="Helical" evidence="9">
    <location>
        <begin position="101"/>
        <end position="119"/>
    </location>
</feature>
<accession>A0AA94HUL4</accession>
<evidence type="ECO:0000256" key="8">
    <source>
        <dbReference type="ARBA" id="ARBA00023136"/>
    </source>
</evidence>
<dbReference type="GO" id="GO:0005886">
    <property type="term" value="C:plasma membrane"/>
    <property type="evidence" value="ECO:0007669"/>
    <property type="project" value="TreeGrafter"/>
</dbReference>
<feature type="transmembrane region" description="Helical" evidence="9">
    <location>
        <begin position="213"/>
        <end position="231"/>
    </location>
</feature>
<dbReference type="EMBL" id="FPIW01000060">
    <property type="protein sequence ID" value="SFW67114.1"/>
    <property type="molecule type" value="Genomic_DNA"/>
</dbReference>
<dbReference type="GO" id="GO:0055085">
    <property type="term" value="P:transmembrane transport"/>
    <property type="evidence" value="ECO:0007669"/>
    <property type="project" value="InterPro"/>
</dbReference>
<keyword evidence="8 9" id="KW-0472">Membrane</keyword>
<dbReference type="Proteomes" id="UP000182680">
    <property type="component" value="Unassembled WGS sequence"/>
</dbReference>
<sequence length="320" mass="34078">MSSASSGSVLLAMSVPSFWHCGRTIRKYSLFTILCCLPAAAMAIWNWGLPALRVMSLSVAACVVVEALCEKAMGRQIEVDDFTAVYAGLIFAFLLPADAPWWLVILGAIICITLGKMAFGGLGANPVSTPLVGWAVLAVSFPIFMDPNAMQLGTDFIDPLVRLKFFGAASADSIPLLDLLMGKQISGLGAGQVLGLFAGGSFLCATGTVRWQISLGFFVGVAALAAFFHMSDPVHNASAFFHLCTGSVMLGGFFMATEMGTTPLRPLPMFLYGLTGGLLVMVIRKYGVWIDGVPFAILLANMLTPYLDMLRPRPFGGSRP</sequence>
<keyword evidence="2" id="KW-0597">Phosphoprotein</keyword>
<evidence type="ECO:0000256" key="7">
    <source>
        <dbReference type="ARBA" id="ARBA00022989"/>
    </source>
</evidence>
<feature type="transmembrane region" description="Helical" evidence="9">
    <location>
        <begin position="269"/>
        <end position="287"/>
    </location>
</feature>
<dbReference type="PANTHER" id="PTHR30578:SF0">
    <property type="entry name" value="ION-TRANSLOCATING OXIDOREDUCTASE COMPLEX SUBUNIT D"/>
    <property type="match status" value="1"/>
</dbReference>